<dbReference type="Proteomes" id="UP000198460">
    <property type="component" value="Unassembled WGS sequence"/>
</dbReference>
<dbReference type="AlphaFoldDB" id="A0A238H472"/>
<evidence type="ECO:0000313" key="1">
    <source>
        <dbReference type="EMBL" id="SMG00020.1"/>
    </source>
</evidence>
<name>A0A238H472_9BURK</name>
<organism evidence="1 2">
    <name type="scientific">Burkholderia singularis</name>
    <dbReference type="NCBI Taxonomy" id="1503053"/>
    <lineage>
        <taxon>Bacteria</taxon>
        <taxon>Pseudomonadati</taxon>
        <taxon>Pseudomonadota</taxon>
        <taxon>Betaproteobacteria</taxon>
        <taxon>Burkholderiales</taxon>
        <taxon>Burkholderiaceae</taxon>
        <taxon>Burkholderia</taxon>
        <taxon>pseudomallei group</taxon>
    </lineage>
</organism>
<reference evidence="1 2" key="1">
    <citation type="submission" date="2017-04" db="EMBL/GenBank/DDBJ databases">
        <authorList>
            <person name="Afonso C.L."/>
            <person name="Miller P.J."/>
            <person name="Scott M.A."/>
            <person name="Spackman E."/>
            <person name="Goraichik I."/>
            <person name="Dimitrov K.M."/>
            <person name="Suarez D.L."/>
            <person name="Swayne D.E."/>
        </authorList>
    </citation>
    <scope>NUCLEOTIDE SEQUENCE [LARGE SCALE GENOMIC DNA]</scope>
    <source>
        <strain evidence="1">LMG 28154</strain>
    </source>
</reference>
<sequence length="45" mass="4655">MCPQATSTVATRSPCGVRAIMAASATLPLLRSMLAAPLADARRLI</sequence>
<accession>A0A238H472</accession>
<proteinExistence type="predicted"/>
<evidence type="ECO:0000313" key="2">
    <source>
        <dbReference type="Proteomes" id="UP000198460"/>
    </source>
</evidence>
<gene>
    <name evidence="1" type="ORF">BSIN_3212</name>
</gene>
<protein>
    <submittedName>
        <fullName evidence="1">Uncharacterized protein</fullName>
    </submittedName>
</protein>
<dbReference type="EMBL" id="FXAN01000049">
    <property type="protein sequence ID" value="SMG00020.1"/>
    <property type="molecule type" value="Genomic_DNA"/>
</dbReference>